<comment type="similarity">
    <text evidence="1">Belongs to the anaerobic coproporphyrinogen-III oxidase family. HemW subfamily.</text>
</comment>
<dbReference type="InterPro" id="IPR034505">
    <property type="entry name" value="Coproporphyrinogen-III_oxidase"/>
</dbReference>
<dbReference type="InterPro" id="IPR004559">
    <property type="entry name" value="HemW-like"/>
</dbReference>
<dbReference type="SUPFAM" id="SSF102114">
    <property type="entry name" value="Radical SAM enzymes"/>
    <property type="match status" value="1"/>
</dbReference>
<keyword evidence="9" id="KW-0963">Cytoplasm</keyword>
<dbReference type="InterPro" id="IPR058240">
    <property type="entry name" value="rSAM_sf"/>
</dbReference>
<dbReference type="GO" id="GO:0051539">
    <property type="term" value="F:4 iron, 4 sulfur cluster binding"/>
    <property type="evidence" value="ECO:0007669"/>
    <property type="project" value="UniProtKB-UniRule"/>
</dbReference>
<dbReference type="InterPro" id="IPR010723">
    <property type="entry name" value="HemN_C"/>
</dbReference>
<dbReference type="CDD" id="cd01335">
    <property type="entry name" value="Radical_SAM"/>
    <property type="match status" value="1"/>
</dbReference>
<evidence type="ECO:0000313" key="12">
    <source>
        <dbReference type="Proteomes" id="UP000184114"/>
    </source>
</evidence>
<evidence type="ECO:0000256" key="9">
    <source>
        <dbReference type="RuleBase" id="RU364116"/>
    </source>
</evidence>
<name>A0A1M4S8B1_9FIRM</name>
<dbReference type="Gene3D" id="3.20.20.70">
    <property type="entry name" value="Aldolase class I"/>
    <property type="match status" value="1"/>
</dbReference>
<feature type="domain" description="Radical SAM core" evidence="10">
    <location>
        <begin position="1"/>
        <end position="234"/>
    </location>
</feature>
<dbReference type="GO" id="GO:0046872">
    <property type="term" value="F:metal ion binding"/>
    <property type="evidence" value="ECO:0007669"/>
    <property type="project" value="UniProtKB-UniRule"/>
</dbReference>
<dbReference type="SFLD" id="SFLDG01065">
    <property type="entry name" value="anaerobic_coproporphyrinogen-I"/>
    <property type="match status" value="1"/>
</dbReference>
<comment type="function">
    <text evidence="9">Probably acts as a heme chaperone, transferring heme to an unknown acceptor. Binds one molecule of heme per monomer, possibly covalently. Binds 1 [4Fe-4S] cluster. The cluster is coordinated with 3 cysteines and an exchangeable S-adenosyl-L-methionine.</text>
</comment>
<dbReference type="Pfam" id="PF04055">
    <property type="entry name" value="Radical_SAM"/>
    <property type="match status" value="1"/>
</dbReference>
<evidence type="ECO:0000256" key="2">
    <source>
        <dbReference type="ARBA" id="ARBA00017228"/>
    </source>
</evidence>
<dbReference type="SFLD" id="SFLDF00288">
    <property type="entry name" value="HemN-like__clustered_with_nucl"/>
    <property type="match status" value="1"/>
</dbReference>
<keyword evidence="6 9" id="KW-0408">Iron</keyword>
<dbReference type="InterPro" id="IPR007197">
    <property type="entry name" value="rSAM"/>
</dbReference>
<dbReference type="PROSITE" id="PS51918">
    <property type="entry name" value="RADICAL_SAM"/>
    <property type="match status" value="1"/>
</dbReference>
<dbReference type="GeneID" id="90994846"/>
<evidence type="ECO:0000256" key="7">
    <source>
        <dbReference type="ARBA" id="ARBA00023014"/>
    </source>
</evidence>
<dbReference type="InterPro" id="IPR013785">
    <property type="entry name" value="Aldolase_TIM"/>
</dbReference>
<evidence type="ECO:0000313" key="11">
    <source>
        <dbReference type="EMBL" id="SHE28405.1"/>
    </source>
</evidence>
<dbReference type="GO" id="GO:0005737">
    <property type="term" value="C:cytoplasm"/>
    <property type="evidence" value="ECO:0007669"/>
    <property type="project" value="UniProtKB-SubCell"/>
</dbReference>
<dbReference type="SMART" id="SM00729">
    <property type="entry name" value="Elp3"/>
    <property type="match status" value="1"/>
</dbReference>
<dbReference type="GO" id="GO:0004109">
    <property type="term" value="F:coproporphyrinogen oxidase activity"/>
    <property type="evidence" value="ECO:0007669"/>
    <property type="project" value="InterPro"/>
</dbReference>
<protein>
    <recommendedName>
        <fullName evidence="2 9">Heme chaperone HemW</fullName>
    </recommendedName>
</protein>
<dbReference type="EMBL" id="FQTY01000001">
    <property type="protein sequence ID" value="SHE28405.1"/>
    <property type="molecule type" value="Genomic_DNA"/>
</dbReference>
<evidence type="ECO:0000256" key="8">
    <source>
        <dbReference type="ARBA" id="ARBA00023186"/>
    </source>
</evidence>
<dbReference type="RefSeq" id="WP_072971758.1">
    <property type="nucleotide sequence ID" value="NZ_FQTY01000001.1"/>
</dbReference>
<dbReference type="SFLD" id="SFLDS00029">
    <property type="entry name" value="Radical_SAM"/>
    <property type="match status" value="1"/>
</dbReference>
<keyword evidence="3 9" id="KW-0349">Heme</keyword>
<keyword evidence="7 9" id="KW-0411">Iron-sulfur</keyword>
<comment type="subcellular location">
    <subcellularLocation>
        <location evidence="9">Cytoplasm</location>
    </subcellularLocation>
</comment>
<evidence type="ECO:0000256" key="3">
    <source>
        <dbReference type="ARBA" id="ARBA00022617"/>
    </source>
</evidence>
<organism evidence="11 12">
    <name type="scientific">Tissierella praeacuta DSM 18095</name>
    <dbReference type="NCBI Taxonomy" id="1123404"/>
    <lineage>
        <taxon>Bacteria</taxon>
        <taxon>Bacillati</taxon>
        <taxon>Bacillota</taxon>
        <taxon>Tissierellia</taxon>
        <taxon>Tissierellales</taxon>
        <taxon>Tissierellaceae</taxon>
        <taxon>Tissierella</taxon>
    </lineage>
</organism>
<keyword evidence="4 9" id="KW-0949">S-adenosyl-L-methionine</keyword>
<gene>
    <name evidence="11" type="ORF">SAMN02745784_00152</name>
</gene>
<evidence type="ECO:0000256" key="1">
    <source>
        <dbReference type="ARBA" id="ARBA00006100"/>
    </source>
</evidence>
<dbReference type="GO" id="GO:0006779">
    <property type="term" value="P:porphyrin-containing compound biosynthetic process"/>
    <property type="evidence" value="ECO:0007669"/>
    <property type="project" value="InterPro"/>
</dbReference>
<dbReference type="PANTHER" id="PTHR13932">
    <property type="entry name" value="COPROPORPHYRINIGEN III OXIDASE"/>
    <property type="match status" value="1"/>
</dbReference>
<proteinExistence type="inferred from homology"/>
<dbReference type="SFLD" id="SFLDF00562">
    <property type="entry name" value="HemN-like__clustered_with_heat"/>
    <property type="match status" value="1"/>
</dbReference>
<dbReference type="Pfam" id="PF06969">
    <property type="entry name" value="HemN_C"/>
    <property type="match status" value="1"/>
</dbReference>
<sequence>MKDLSLYIHIPFCISKCYYCDFSSFTNINHKIDEYINSLIIELDLYKDKIKDYSIKTIFIGGGTPSCINPRYINRILEFIYRNFNTSDLVEVTIEANPGTLDKEKVQIYMESGINRVSMGMQTLDDTLLKSIGRIHSTKDFYKSYEILRNGNMKNINVDLIFGLPNQSIDQVISSLKKVVELGVEHVSYYGLILEENTKFYKLYNEGKIFLPDENIERMMYHKATEYLTNHGYKHYEISNYALPTYECKHNLVYWEVRPYLGVGLSSHSNMRGKRFFNTSDINIYIEKLNMNKLPVEGEEIIDKDTEMEEFCILGIRKIEGLSKIEFKNRFEVEIEKIYGDIIKKHIDNGLILNDHNIRLTKKGLDLSNLVEVDFLK</sequence>
<dbReference type="AlphaFoldDB" id="A0A1M4S8B1"/>
<evidence type="ECO:0000259" key="10">
    <source>
        <dbReference type="PROSITE" id="PS51918"/>
    </source>
</evidence>
<accession>A0A1M4S8B1</accession>
<reference evidence="12" key="1">
    <citation type="submission" date="2016-11" db="EMBL/GenBank/DDBJ databases">
        <authorList>
            <person name="Varghese N."/>
            <person name="Submissions S."/>
        </authorList>
    </citation>
    <scope>NUCLEOTIDE SEQUENCE [LARGE SCALE GENOMIC DNA]</scope>
    <source>
        <strain evidence="12">DSM 18095</strain>
    </source>
</reference>
<evidence type="ECO:0000256" key="5">
    <source>
        <dbReference type="ARBA" id="ARBA00022723"/>
    </source>
</evidence>
<keyword evidence="5 9" id="KW-0479">Metal-binding</keyword>
<dbReference type="PANTHER" id="PTHR13932:SF5">
    <property type="entry name" value="RADICAL S-ADENOSYL METHIONINE DOMAIN-CONTAINING PROTEIN 1, MITOCHONDRIAL"/>
    <property type="match status" value="1"/>
</dbReference>
<dbReference type="NCBIfam" id="TIGR00539">
    <property type="entry name" value="hemN_rel"/>
    <property type="match status" value="1"/>
</dbReference>
<dbReference type="STRING" id="1123404.SAMN02745784_00152"/>
<keyword evidence="9" id="KW-0004">4Fe-4S</keyword>
<keyword evidence="12" id="KW-1185">Reference proteome</keyword>
<keyword evidence="8 9" id="KW-0143">Chaperone</keyword>
<dbReference type="Proteomes" id="UP000184114">
    <property type="component" value="Unassembled WGS sequence"/>
</dbReference>
<evidence type="ECO:0000256" key="6">
    <source>
        <dbReference type="ARBA" id="ARBA00023004"/>
    </source>
</evidence>
<dbReference type="InterPro" id="IPR006638">
    <property type="entry name" value="Elp3/MiaA/NifB-like_rSAM"/>
</dbReference>
<evidence type="ECO:0000256" key="4">
    <source>
        <dbReference type="ARBA" id="ARBA00022691"/>
    </source>
</evidence>